<reference evidence="2" key="1">
    <citation type="submission" date="2017-11" db="EMBL/GenBank/DDBJ databases">
        <authorList>
            <person name="Lima N.C."/>
            <person name="Parody-Merino A.M."/>
            <person name="Battley P.F."/>
            <person name="Fidler A.E."/>
            <person name="Prosdocimi F."/>
        </authorList>
    </citation>
    <scope>NUCLEOTIDE SEQUENCE [LARGE SCALE GENOMIC DNA]</scope>
</reference>
<name>A0A2I0T1Q9_LIMLA</name>
<dbReference type="EMBL" id="KZ524756">
    <property type="protein sequence ID" value="PKU27746.1"/>
    <property type="molecule type" value="Genomic_DNA"/>
</dbReference>
<dbReference type="AlphaFoldDB" id="A0A2I0T1Q9"/>
<reference evidence="2" key="2">
    <citation type="submission" date="2017-12" db="EMBL/GenBank/DDBJ databases">
        <title>Genome sequence of the Bar-tailed Godwit (Limosa lapponica baueri).</title>
        <authorList>
            <person name="Lima N.C.B."/>
            <person name="Parody-Merino A.M."/>
            <person name="Battley P.F."/>
            <person name="Fidler A.E."/>
            <person name="Prosdocimi F."/>
        </authorList>
    </citation>
    <scope>NUCLEOTIDE SEQUENCE [LARGE SCALE GENOMIC DNA]</scope>
</reference>
<organism evidence="1 2">
    <name type="scientific">Limosa lapponica baueri</name>
    <dbReference type="NCBI Taxonomy" id="1758121"/>
    <lineage>
        <taxon>Eukaryota</taxon>
        <taxon>Metazoa</taxon>
        <taxon>Chordata</taxon>
        <taxon>Craniata</taxon>
        <taxon>Vertebrata</taxon>
        <taxon>Euteleostomi</taxon>
        <taxon>Archelosauria</taxon>
        <taxon>Archosauria</taxon>
        <taxon>Dinosauria</taxon>
        <taxon>Saurischia</taxon>
        <taxon>Theropoda</taxon>
        <taxon>Coelurosauria</taxon>
        <taxon>Aves</taxon>
        <taxon>Neognathae</taxon>
        <taxon>Neoaves</taxon>
        <taxon>Charadriiformes</taxon>
        <taxon>Scolopacidae</taxon>
        <taxon>Limosa</taxon>
    </lineage>
</organism>
<dbReference type="Proteomes" id="UP000233556">
    <property type="component" value="Unassembled WGS sequence"/>
</dbReference>
<keyword evidence="2" id="KW-1185">Reference proteome</keyword>
<evidence type="ECO:0000313" key="1">
    <source>
        <dbReference type="EMBL" id="PKU27746.1"/>
    </source>
</evidence>
<evidence type="ECO:0000313" key="2">
    <source>
        <dbReference type="Proteomes" id="UP000233556"/>
    </source>
</evidence>
<protein>
    <submittedName>
        <fullName evidence="1">Uncharacterized protein</fullName>
    </submittedName>
</protein>
<accession>A0A2I0T1Q9</accession>
<proteinExistence type="predicted"/>
<gene>
    <name evidence="1" type="ORF">llap_21950</name>
</gene>
<sequence>MPDQSRILRPGLRDVTAVGVMKASRVVHGLMLRSKLRIKSRLGMSADSGNWEKLKGSYWPRPAYSRVSSCTSLRHLMPVLSDAFLQQRNCGSDPYGVSVTLCHTSRGGDK</sequence>